<feature type="compositionally biased region" description="Basic and acidic residues" evidence="3">
    <location>
        <begin position="412"/>
        <end position="439"/>
    </location>
</feature>
<dbReference type="Pfam" id="PF00264">
    <property type="entry name" value="Tyrosinase"/>
    <property type="match status" value="1"/>
</dbReference>
<dbReference type="InterPro" id="IPR002227">
    <property type="entry name" value="Tyrosinase_Cu-bd"/>
</dbReference>
<gene>
    <name evidence="6" type="ORF">HK097_010599</name>
</gene>
<dbReference type="SUPFAM" id="SSF48056">
    <property type="entry name" value="Di-copper centre-containing domain"/>
    <property type="match status" value="1"/>
</dbReference>
<comment type="caution">
    <text evidence="6">The sequence shown here is derived from an EMBL/GenBank/DDBJ whole genome shotgun (WGS) entry which is preliminary data.</text>
</comment>
<dbReference type="GO" id="GO:0016491">
    <property type="term" value="F:oxidoreductase activity"/>
    <property type="evidence" value="ECO:0007669"/>
    <property type="project" value="InterPro"/>
</dbReference>
<dbReference type="AlphaFoldDB" id="A0AAD5SKW5"/>
<dbReference type="PRINTS" id="PR00092">
    <property type="entry name" value="TYROSINASE"/>
</dbReference>
<accession>A0AAD5SKW5</accession>
<evidence type="ECO:0000313" key="7">
    <source>
        <dbReference type="Proteomes" id="UP001212841"/>
    </source>
</evidence>
<evidence type="ECO:0000256" key="1">
    <source>
        <dbReference type="ARBA" id="ARBA00022723"/>
    </source>
</evidence>
<evidence type="ECO:0000256" key="2">
    <source>
        <dbReference type="ARBA" id="ARBA00023008"/>
    </source>
</evidence>
<protein>
    <recommendedName>
        <fullName evidence="5">Tyrosinase copper-binding domain-containing protein</fullName>
    </recommendedName>
</protein>
<feature type="region of interest" description="Disordered" evidence="3">
    <location>
        <begin position="68"/>
        <end position="90"/>
    </location>
</feature>
<evidence type="ECO:0000256" key="4">
    <source>
        <dbReference type="SAM" id="SignalP"/>
    </source>
</evidence>
<name>A0AAD5SKW5_9FUNG</name>
<sequence length="545" mass="62483">MIIHHTQYIALLLPFLLISLSSYTVTASNPNALSRRQTGTTISLKPIELHLPSDPNPTTLKPVAPKPSKTLAPAATFNPEANIPSKDLHRGPKYVNKKVILDPYGMTKNPAWKPTGTSKKCDVKKWVRKEFREYSERERQQYVLALKCLRGKPSRMRKAVGSPSAYDDFVYSHWMANIQAHNTAAFLPWHAIFLVALEEALKTCNWKKPLPYWDWSYDSQAPEKSPIWQAKYFGGNGDPRRNWCIRNGNFSVQATFPYPHCVKRDWRTGAKADPRFGNMIAAQFSPVEMEYVTDVPTYDQFRHALENHPQVFFLHHVNIDRWWRKWQKDHPKARFGYSGNNIPAWDRNDANKNDIMTFYGLWADTPVKETLNAAGNGAGGSMCYSYSKSIGTPKITNPLLKKPIRTFKRKRSDNLTHRANEDHGSPSNKRTPEPFDRTDYYNLRRHQPLPDEFLKRMHNRTDMIEDVRREEAQVGKFVDFVNGVEGFVDSAALVWREDVGGWDVVRSFGDDEHDEDEPARQTMVLSAKQVVGAFQLGAAHRNLVG</sequence>
<feature type="chain" id="PRO_5041923515" description="Tyrosinase copper-binding domain-containing protein" evidence="4">
    <location>
        <begin position="28"/>
        <end position="545"/>
    </location>
</feature>
<evidence type="ECO:0000259" key="5">
    <source>
        <dbReference type="Pfam" id="PF00264"/>
    </source>
</evidence>
<feature type="region of interest" description="Disordered" evidence="3">
    <location>
        <begin position="410"/>
        <end position="440"/>
    </location>
</feature>
<keyword evidence="1" id="KW-0479">Metal-binding</keyword>
<keyword evidence="4" id="KW-0732">Signal</keyword>
<dbReference type="GO" id="GO:0046872">
    <property type="term" value="F:metal ion binding"/>
    <property type="evidence" value="ECO:0007669"/>
    <property type="project" value="UniProtKB-KW"/>
</dbReference>
<dbReference type="PANTHER" id="PTHR11474">
    <property type="entry name" value="TYROSINASE FAMILY MEMBER"/>
    <property type="match status" value="1"/>
</dbReference>
<organism evidence="6 7">
    <name type="scientific">Rhizophlyctis rosea</name>
    <dbReference type="NCBI Taxonomy" id="64517"/>
    <lineage>
        <taxon>Eukaryota</taxon>
        <taxon>Fungi</taxon>
        <taxon>Fungi incertae sedis</taxon>
        <taxon>Chytridiomycota</taxon>
        <taxon>Chytridiomycota incertae sedis</taxon>
        <taxon>Chytridiomycetes</taxon>
        <taxon>Rhizophlyctidales</taxon>
        <taxon>Rhizophlyctidaceae</taxon>
        <taxon>Rhizophlyctis</taxon>
    </lineage>
</organism>
<evidence type="ECO:0000313" key="6">
    <source>
        <dbReference type="EMBL" id="KAJ3057239.1"/>
    </source>
</evidence>
<feature type="signal peptide" evidence="4">
    <location>
        <begin position="1"/>
        <end position="27"/>
    </location>
</feature>
<proteinExistence type="predicted"/>
<reference evidence="6" key="1">
    <citation type="submission" date="2020-05" db="EMBL/GenBank/DDBJ databases">
        <title>Phylogenomic resolution of chytrid fungi.</title>
        <authorList>
            <person name="Stajich J.E."/>
            <person name="Amses K."/>
            <person name="Simmons R."/>
            <person name="Seto K."/>
            <person name="Myers J."/>
            <person name="Bonds A."/>
            <person name="Quandt C.A."/>
            <person name="Barry K."/>
            <person name="Liu P."/>
            <person name="Grigoriev I."/>
            <person name="Longcore J.E."/>
            <person name="James T.Y."/>
        </authorList>
    </citation>
    <scope>NUCLEOTIDE SEQUENCE</scope>
    <source>
        <strain evidence="6">JEL0318</strain>
    </source>
</reference>
<dbReference type="Proteomes" id="UP001212841">
    <property type="component" value="Unassembled WGS sequence"/>
</dbReference>
<dbReference type="PANTHER" id="PTHR11474:SF126">
    <property type="entry name" value="TYROSINASE-LIKE PROTEIN TYR-1-RELATED"/>
    <property type="match status" value="1"/>
</dbReference>
<dbReference type="InterPro" id="IPR008922">
    <property type="entry name" value="Di-copper_centre_dom_sf"/>
</dbReference>
<dbReference type="EMBL" id="JADGJD010000008">
    <property type="protein sequence ID" value="KAJ3057239.1"/>
    <property type="molecule type" value="Genomic_DNA"/>
</dbReference>
<dbReference type="InterPro" id="IPR050316">
    <property type="entry name" value="Tyrosinase/Hemocyanin"/>
</dbReference>
<evidence type="ECO:0000256" key="3">
    <source>
        <dbReference type="SAM" id="MobiDB-lite"/>
    </source>
</evidence>
<feature type="domain" description="Tyrosinase copper-binding" evidence="5">
    <location>
        <begin position="164"/>
        <end position="259"/>
    </location>
</feature>
<dbReference type="Gene3D" id="1.10.1280.10">
    <property type="entry name" value="Di-copper center containing domain from catechol oxidase"/>
    <property type="match status" value="1"/>
</dbReference>
<keyword evidence="2" id="KW-0186">Copper</keyword>
<keyword evidence="7" id="KW-1185">Reference proteome</keyword>